<dbReference type="EMBL" id="JAGFNK010000422">
    <property type="protein sequence ID" value="KAI9450591.1"/>
    <property type="molecule type" value="Genomic_DNA"/>
</dbReference>
<sequence length="110" mass="12722">MWVQRSIKEPAYLEDQAKIFEEWIHTARECRAMKNFSSAHAIITALMSRKIAMLVLACESQATEVLDTLNRDLMPTDAYHETLRQVETKELIPLLGRPPPLHPQFYLCPL</sequence>
<accession>A0ACC0TW96</accession>
<evidence type="ECO:0000313" key="2">
    <source>
        <dbReference type="Proteomes" id="UP001207468"/>
    </source>
</evidence>
<comment type="caution">
    <text evidence="1">The sequence shown here is derived from an EMBL/GenBank/DDBJ whole genome shotgun (WGS) entry which is preliminary data.</text>
</comment>
<dbReference type="Proteomes" id="UP001207468">
    <property type="component" value="Unassembled WGS sequence"/>
</dbReference>
<organism evidence="1 2">
    <name type="scientific">Russula earlei</name>
    <dbReference type="NCBI Taxonomy" id="71964"/>
    <lineage>
        <taxon>Eukaryota</taxon>
        <taxon>Fungi</taxon>
        <taxon>Dikarya</taxon>
        <taxon>Basidiomycota</taxon>
        <taxon>Agaricomycotina</taxon>
        <taxon>Agaricomycetes</taxon>
        <taxon>Russulales</taxon>
        <taxon>Russulaceae</taxon>
        <taxon>Russula</taxon>
    </lineage>
</organism>
<name>A0ACC0TW96_9AGAM</name>
<gene>
    <name evidence="1" type="ORF">F5148DRAFT_585940</name>
</gene>
<proteinExistence type="predicted"/>
<keyword evidence="2" id="KW-1185">Reference proteome</keyword>
<reference evidence="1" key="1">
    <citation type="submission" date="2021-03" db="EMBL/GenBank/DDBJ databases">
        <title>Evolutionary priming and transition to the ectomycorrhizal habit in an iconic lineage of mushroom-forming fungi: is preadaptation a requirement?</title>
        <authorList>
            <consortium name="DOE Joint Genome Institute"/>
            <person name="Looney B.P."/>
            <person name="Miyauchi S."/>
            <person name="Morin E."/>
            <person name="Drula E."/>
            <person name="Courty P.E."/>
            <person name="Chicoki N."/>
            <person name="Fauchery L."/>
            <person name="Kohler A."/>
            <person name="Kuo A."/>
            <person name="LaButti K."/>
            <person name="Pangilinan J."/>
            <person name="Lipzen A."/>
            <person name="Riley R."/>
            <person name="Andreopoulos W."/>
            <person name="He G."/>
            <person name="Johnson J."/>
            <person name="Barry K.W."/>
            <person name="Grigoriev I.V."/>
            <person name="Nagy L."/>
            <person name="Hibbett D."/>
            <person name="Henrissat B."/>
            <person name="Matheny P.B."/>
            <person name="Labbe J."/>
            <person name="Martin A.F."/>
        </authorList>
    </citation>
    <scope>NUCLEOTIDE SEQUENCE</scope>
    <source>
        <strain evidence="1">BPL698</strain>
    </source>
</reference>
<evidence type="ECO:0000313" key="1">
    <source>
        <dbReference type="EMBL" id="KAI9450591.1"/>
    </source>
</evidence>
<protein>
    <submittedName>
        <fullName evidence="1">Uncharacterized protein</fullName>
    </submittedName>
</protein>